<dbReference type="GO" id="GO:0033743">
    <property type="term" value="F:peptide-methionine (R)-S-oxide reductase activity"/>
    <property type="evidence" value="ECO:0007669"/>
    <property type="project" value="UniProtKB-EC"/>
</dbReference>
<dbReference type="PANTHER" id="PTHR46081:SF8">
    <property type="entry name" value="PEPTIDE METHIONINE SULFOXIDE REDUCTASE 2"/>
    <property type="match status" value="1"/>
</dbReference>
<comment type="function">
    <text evidence="5">Catalyzes the reduction of methionine sulfoxide (MetSO) to methionine in proteins. Plays a protective role against oxidative stress by restoring activity to proteins that have been inactivated by methionine oxidation. MSRB family specifically reduces the MetSO R-enantiomer.</text>
</comment>
<dbReference type="Pfam" id="PF01641">
    <property type="entry name" value="SelR"/>
    <property type="match status" value="1"/>
</dbReference>
<dbReference type="Gene3D" id="2.170.150.20">
    <property type="entry name" value="Peptide methionine sulfoxide reductase"/>
    <property type="match status" value="1"/>
</dbReference>
<dbReference type="GO" id="GO:0046872">
    <property type="term" value="F:metal ion binding"/>
    <property type="evidence" value="ECO:0007669"/>
    <property type="project" value="UniProtKB-KW"/>
</dbReference>
<dbReference type="EMBL" id="GBEZ01014352">
    <property type="protein sequence ID" value="JAC71714.1"/>
    <property type="molecule type" value="Transcribed_RNA"/>
</dbReference>
<dbReference type="GO" id="GO:0030091">
    <property type="term" value="P:protein repair"/>
    <property type="evidence" value="ECO:0007669"/>
    <property type="project" value="InterPro"/>
</dbReference>
<accession>A0A061RLU4</accession>
<dbReference type="PROSITE" id="PS51790">
    <property type="entry name" value="MSRB"/>
    <property type="match status" value="1"/>
</dbReference>
<evidence type="ECO:0000256" key="2">
    <source>
        <dbReference type="ARBA" id="ARBA00022723"/>
    </source>
</evidence>
<evidence type="ECO:0000256" key="5">
    <source>
        <dbReference type="RuleBase" id="RU365044"/>
    </source>
</evidence>
<dbReference type="EC" id="1.8.4.12" evidence="5"/>
<dbReference type="AlphaFoldDB" id="A0A061RLU4"/>
<comment type="similarity">
    <text evidence="1 5">Belongs to the MsrB Met sulfoxide reductase family.</text>
</comment>
<evidence type="ECO:0000256" key="3">
    <source>
        <dbReference type="ARBA" id="ARBA00022833"/>
    </source>
</evidence>
<comment type="cofactor">
    <cofactor evidence="5">
        <name>Zn(2+)</name>
        <dbReference type="ChEBI" id="CHEBI:29105"/>
    </cofactor>
    <text evidence="5">Binds 1 zinc ion per subunit.</text>
</comment>
<evidence type="ECO:0000256" key="4">
    <source>
        <dbReference type="ARBA" id="ARBA00023002"/>
    </source>
</evidence>
<dbReference type="SUPFAM" id="SSF51316">
    <property type="entry name" value="Mss4-like"/>
    <property type="match status" value="1"/>
</dbReference>
<keyword evidence="3 5" id="KW-0862">Zinc</keyword>
<protein>
    <recommendedName>
        <fullName evidence="5">Peptide-methionine (R)-S-oxide reductase</fullName>
        <ecNumber evidence="5">1.8.4.12</ecNumber>
    </recommendedName>
</protein>
<feature type="domain" description="MsrB" evidence="6">
    <location>
        <begin position="173"/>
        <end position="296"/>
    </location>
</feature>
<sequence>MYFDLCVSGVKPLQVAPRSCRVSMGQFGHKGASHQACKNLLVQAIKTERNYLYQDSCEKGQILKLELERRSILSGTVGLFVSAATSEADASEPDQIQEAAAPKGAQGMFVKAGKLGAILIFADLVTGAVLGKSAFDIFQGKTQESSAGWKEKLADRILGTQKQEIEYPVKRTDEEWKSVLTPMEYRVLRLKGTEPPSTGEYDKYYPESGYFKCAGCGNPLYSAEAKFDSGCGWPAFDRCYEGSIVTKADTSLGMRRVEILCASCGGHLGHVFEGEGFTPTNERHCVNSASIKFDGGAFPAPQRALRQ</sequence>
<gene>
    <name evidence="7" type="ORF">TSPGSL018_1290</name>
</gene>
<dbReference type="GO" id="GO:0006979">
    <property type="term" value="P:response to oxidative stress"/>
    <property type="evidence" value="ECO:0007669"/>
    <property type="project" value="InterPro"/>
</dbReference>
<dbReference type="InterPro" id="IPR011057">
    <property type="entry name" value="Mss4-like_sf"/>
</dbReference>
<evidence type="ECO:0000313" key="7">
    <source>
        <dbReference type="EMBL" id="JAC71714.1"/>
    </source>
</evidence>
<evidence type="ECO:0000256" key="1">
    <source>
        <dbReference type="ARBA" id="ARBA00007174"/>
    </source>
</evidence>
<dbReference type="PANTHER" id="PTHR46081">
    <property type="entry name" value="PEPTIDE METHIONINE SULFOXIDE REDUCTASE 2"/>
    <property type="match status" value="1"/>
</dbReference>
<reference evidence="7" key="1">
    <citation type="submission" date="2014-05" db="EMBL/GenBank/DDBJ databases">
        <title>The transcriptome of the halophilic microalga Tetraselmis sp. GSL018 isolated from the Great Salt Lake, Utah.</title>
        <authorList>
            <person name="Jinkerson R.E."/>
            <person name="D'Adamo S."/>
            <person name="Posewitz M.C."/>
        </authorList>
    </citation>
    <scope>NUCLEOTIDE SEQUENCE</scope>
    <source>
        <strain evidence="7">GSL018</strain>
    </source>
</reference>
<dbReference type="InterPro" id="IPR002579">
    <property type="entry name" value="Met_Sox_Rdtase_MsrB_dom"/>
</dbReference>
<proteinExistence type="inferred from homology"/>
<keyword evidence="4 5" id="KW-0560">Oxidoreductase</keyword>
<organism evidence="7">
    <name type="scientific">Tetraselmis sp. GSL018</name>
    <dbReference type="NCBI Taxonomy" id="582737"/>
    <lineage>
        <taxon>Eukaryota</taxon>
        <taxon>Viridiplantae</taxon>
        <taxon>Chlorophyta</taxon>
        <taxon>core chlorophytes</taxon>
        <taxon>Chlorodendrophyceae</taxon>
        <taxon>Chlorodendrales</taxon>
        <taxon>Chlorodendraceae</taxon>
        <taxon>Tetraselmis</taxon>
    </lineage>
</organism>
<dbReference type="InterPro" id="IPR028427">
    <property type="entry name" value="Met_Sox_Rdtase_MsrB"/>
</dbReference>
<dbReference type="NCBIfam" id="TIGR00357">
    <property type="entry name" value="peptide-methionine (R)-S-oxide reductase MsrB"/>
    <property type="match status" value="1"/>
</dbReference>
<evidence type="ECO:0000259" key="6">
    <source>
        <dbReference type="PROSITE" id="PS51790"/>
    </source>
</evidence>
<name>A0A061RLU4_9CHLO</name>
<keyword evidence="2 5" id="KW-0479">Metal-binding</keyword>
<comment type="catalytic activity">
    <reaction evidence="5">
        <text>L-methionyl-[protein] + [thioredoxin]-disulfide + H2O = L-methionyl-(R)-S-oxide-[protein] + [thioredoxin]-dithiol</text>
        <dbReference type="Rhea" id="RHEA:24164"/>
        <dbReference type="Rhea" id="RHEA-COMP:10698"/>
        <dbReference type="Rhea" id="RHEA-COMP:10700"/>
        <dbReference type="Rhea" id="RHEA-COMP:12313"/>
        <dbReference type="Rhea" id="RHEA-COMP:12314"/>
        <dbReference type="ChEBI" id="CHEBI:15377"/>
        <dbReference type="ChEBI" id="CHEBI:16044"/>
        <dbReference type="ChEBI" id="CHEBI:29950"/>
        <dbReference type="ChEBI" id="CHEBI:45764"/>
        <dbReference type="ChEBI" id="CHEBI:50058"/>
        <dbReference type="EC" id="1.8.4.12"/>
    </reaction>
</comment>